<keyword evidence="16" id="KW-1185">Reference proteome</keyword>
<dbReference type="PANTHER" id="PTHR45625">
    <property type="entry name" value="PEPTIDYL-PROLYL CIS-TRANS ISOMERASE-RELATED"/>
    <property type="match status" value="1"/>
</dbReference>
<dbReference type="FunFam" id="2.40.100.10:FF:000014">
    <property type="entry name" value="Peptidyl-prolyl cis-trans isomerase cyp65"/>
    <property type="match status" value="1"/>
</dbReference>
<dbReference type="InterPro" id="IPR026951">
    <property type="entry name" value="PPIL2_U-box_dom"/>
</dbReference>
<sequence length="597" mass="66047">MGKNSEKLYVTQSEWSGEKGQHLRSKGAFNHLANAEAGFKPLPFDCCALSLAPFENPVTVKETGTVYDLINILPYLKKYHSNPASGNPLSVKDLIKLHYHKNATGDYYDPVTFKTFNEHTHIVAIATSGNVFSFDAVDKLNIKAKFWEDLLTGQPFTKADIITLQDPRNPRNQNELEFIKNRKLVSDKEAEEVLNDPLGMINVNATGGASTLLKKISDKQNEDKEANDGQVVDKSHLGKAPEYFPKTGKEPASGSLTGVKAYNAAKYSTGRTAASFTSTVLDPQSRNEAALIDEDELMFQEVEKLAGARGKDKAKGKAYARIVTNHGSLNVELHCEKAPKTCYNWLMLARGGKYDNVSFHRNIPGFMIQGGDPTGTGRGGESFYGNPFGDEYDRKGSYKHDARGVLAMANAGPSTNTSQFFITYRATPHLDGKHTVFGHLVGGMDTLAALESIQVDKATSRPMRTIKMESIQIFSDPFEEYKTRLAQRMKRERGDYADDERKARMKADRENNRTTWWVLLRMKCPINDNRFGTNLGEKQTRAQPAIKDGDNMKELLGGTGGGGVGKYLSLKRPANPDAGVPSKKKKDKSGFGDFSSW</sequence>
<dbReference type="GO" id="GO:0061630">
    <property type="term" value="F:ubiquitin protein ligase activity"/>
    <property type="evidence" value="ECO:0007669"/>
    <property type="project" value="UniProtKB-EC"/>
</dbReference>
<name>A0A4T0FUP1_9BASI</name>
<dbReference type="SUPFAM" id="SSF50891">
    <property type="entry name" value="Cyclophilin-like"/>
    <property type="match status" value="1"/>
</dbReference>
<comment type="caution">
    <text evidence="15">The sequence shown here is derived from an EMBL/GenBank/DDBJ whole genome shotgun (WGS) entry which is preliminary data.</text>
</comment>
<dbReference type="PANTHER" id="PTHR45625:SF1">
    <property type="entry name" value="RING-TYPE E3 UBIQUITIN-PROTEIN LIGASE PPIL2"/>
    <property type="match status" value="1"/>
</dbReference>
<evidence type="ECO:0000313" key="16">
    <source>
        <dbReference type="Proteomes" id="UP000310189"/>
    </source>
</evidence>
<evidence type="ECO:0000256" key="12">
    <source>
        <dbReference type="SAM" id="MobiDB-lite"/>
    </source>
</evidence>
<reference evidence="15 16" key="1">
    <citation type="submission" date="2019-03" db="EMBL/GenBank/DDBJ databases">
        <title>Sequencing 23 genomes of Wallemia ichthyophaga.</title>
        <authorList>
            <person name="Gostincar C."/>
        </authorList>
    </citation>
    <scope>NUCLEOTIDE SEQUENCE [LARGE SCALE GENOMIC DNA]</scope>
    <source>
        <strain evidence="15 16">EXF-5753</strain>
    </source>
</reference>
<dbReference type="CDD" id="cd16663">
    <property type="entry name" value="RING-Ubox_PPIL2"/>
    <property type="match status" value="1"/>
</dbReference>
<evidence type="ECO:0000256" key="10">
    <source>
        <dbReference type="ARBA" id="ARBA00023235"/>
    </source>
</evidence>
<keyword evidence="10" id="KW-0413">Isomerase</keyword>
<evidence type="ECO:0000256" key="3">
    <source>
        <dbReference type="ARBA" id="ARBA00003697"/>
    </source>
</evidence>
<feature type="region of interest" description="Disordered" evidence="12">
    <location>
        <begin position="219"/>
        <end position="251"/>
    </location>
</feature>
<feature type="region of interest" description="Disordered" evidence="12">
    <location>
        <begin position="541"/>
        <end position="597"/>
    </location>
</feature>
<dbReference type="GO" id="GO:0003755">
    <property type="term" value="F:peptidyl-prolyl cis-trans isomerase activity"/>
    <property type="evidence" value="ECO:0007669"/>
    <property type="project" value="UniProtKB-KW"/>
</dbReference>
<dbReference type="OrthoDB" id="407558at2759"/>
<dbReference type="InterPro" id="IPR044666">
    <property type="entry name" value="Cyclophilin_A-like"/>
</dbReference>
<dbReference type="EMBL" id="SPNW01000012">
    <property type="protein sequence ID" value="TIA91444.1"/>
    <property type="molecule type" value="Genomic_DNA"/>
</dbReference>
<comment type="catalytic activity">
    <reaction evidence="2">
        <text>[protein]-peptidylproline (omega=180) = [protein]-peptidylproline (omega=0)</text>
        <dbReference type="Rhea" id="RHEA:16237"/>
        <dbReference type="Rhea" id="RHEA-COMP:10747"/>
        <dbReference type="Rhea" id="RHEA-COMP:10748"/>
        <dbReference type="ChEBI" id="CHEBI:83833"/>
        <dbReference type="ChEBI" id="CHEBI:83834"/>
        <dbReference type="EC" id="5.2.1.8"/>
    </reaction>
</comment>
<evidence type="ECO:0000313" key="15">
    <source>
        <dbReference type="EMBL" id="TIA91444.1"/>
    </source>
</evidence>
<dbReference type="PROSITE" id="PS50072">
    <property type="entry name" value="CSA_PPIASE_2"/>
    <property type="match status" value="1"/>
</dbReference>
<accession>A0A4T0FUP1</accession>
<evidence type="ECO:0000256" key="6">
    <source>
        <dbReference type="ARBA" id="ARBA00007930"/>
    </source>
</evidence>
<comment type="function">
    <text evidence="3">May catalyze the cis-trans isomerization of proline imidic peptide bonds in oligopeptides thereby assisting the folding of proteins. May also function as a chaperone, playing a role in intracellular transport of proteins. May also have a protein ubiquitin ligase activity acting as an E3 ubiquitin protein ligase or as a ubiquitin-ubiquitin ligase promoting elongation of ubiquitin chains on proteins.</text>
</comment>
<keyword evidence="9" id="KW-0697">Rotamase</keyword>
<protein>
    <recommendedName>
        <fullName evidence="17">Peptidylprolyl isomerase</fullName>
    </recommendedName>
</protein>
<proteinExistence type="inferred from homology"/>
<dbReference type="GO" id="GO:0071013">
    <property type="term" value="C:catalytic step 2 spliceosome"/>
    <property type="evidence" value="ECO:0007669"/>
    <property type="project" value="TreeGrafter"/>
</dbReference>
<dbReference type="InterPro" id="IPR003613">
    <property type="entry name" value="Ubox_domain"/>
</dbReference>
<comment type="catalytic activity">
    <reaction evidence="1">
        <text>S-ubiquitinyl-[E2 ubiquitin-conjugating enzyme]-L-cysteine + [acceptor protein]-L-lysine = [E2 ubiquitin-conjugating enzyme]-L-cysteine + N(6)-ubiquitinyl-[acceptor protein]-L-lysine.</text>
        <dbReference type="EC" id="2.3.2.27"/>
    </reaction>
</comment>
<feature type="domain" description="PPIase cyclophilin-type" evidence="13">
    <location>
        <begin position="324"/>
        <end position="473"/>
    </location>
</feature>
<dbReference type="InterPro" id="IPR020892">
    <property type="entry name" value="Cyclophilin-type_PPIase_CS"/>
</dbReference>
<comment type="pathway">
    <text evidence="5">Protein modification; protein ubiquitination.</text>
</comment>
<keyword evidence="11" id="KW-0539">Nucleus</keyword>
<dbReference type="GO" id="GO:0000209">
    <property type="term" value="P:protein polyubiquitination"/>
    <property type="evidence" value="ECO:0007669"/>
    <property type="project" value="TreeGrafter"/>
</dbReference>
<dbReference type="InterPro" id="IPR029000">
    <property type="entry name" value="Cyclophilin-like_dom_sf"/>
</dbReference>
<dbReference type="SMART" id="SM00504">
    <property type="entry name" value="Ubox"/>
    <property type="match status" value="1"/>
</dbReference>
<evidence type="ECO:0000256" key="4">
    <source>
        <dbReference type="ARBA" id="ARBA00004123"/>
    </source>
</evidence>
<dbReference type="Gene3D" id="2.40.100.10">
    <property type="entry name" value="Cyclophilin-like"/>
    <property type="match status" value="1"/>
</dbReference>
<evidence type="ECO:0000256" key="11">
    <source>
        <dbReference type="ARBA" id="ARBA00023242"/>
    </source>
</evidence>
<dbReference type="FunFam" id="3.30.40.10:FF:000079">
    <property type="entry name" value="Peptidyl-prolyl cis-trans isomerase 2"/>
    <property type="match status" value="1"/>
</dbReference>
<evidence type="ECO:0000256" key="7">
    <source>
        <dbReference type="ARBA" id="ARBA00022679"/>
    </source>
</evidence>
<dbReference type="Proteomes" id="UP000310189">
    <property type="component" value="Unassembled WGS sequence"/>
</dbReference>
<dbReference type="InterPro" id="IPR002130">
    <property type="entry name" value="Cyclophilin-type_PPIase_dom"/>
</dbReference>
<feature type="domain" description="U-box" evidence="14">
    <location>
        <begin position="40"/>
        <end position="114"/>
    </location>
</feature>
<keyword evidence="8" id="KW-0833">Ubl conjugation pathway</keyword>
<dbReference type="Gene3D" id="3.30.40.10">
    <property type="entry name" value="Zinc/RING finger domain, C3HC4 (zinc finger)"/>
    <property type="match status" value="1"/>
</dbReference>
<dbReference type="GO" id="GO:0006457">
    <property type="term" value="P:protein folding"/>
    <property type="evidence" value="ECO:0007669"/>
    <property type="project" value="InterPro"/>
</dbReference>
<dbReference type="Pfam" id="PF04641">
    <property type="entry name" value="Rtf2"/>
    <property type="match status" value="1"/>
</dbReference>
<dbReference type="InterPro" id="IPR013083">
    <property type="entry name" value="Znf_RING/FYVE/PHD"/>
</dbReference>
<evidence type="ECO:0000259" key="14">
    <source>
        <dbReference type="PROSITE" id="PS51698"/>
    </source>
</evidence>
<evidence type="ECO:0000256" key="9">
    <source>
        <dbReference type="ARBA" id="ARBA00023110"/>
    </source>
</evidence>
<evidence type="ECO:0000256" key="1">
    <source>
        <dbReference type="ARBA" id="ARBA00000900"/>
    </source>
</evidence>
<dbReference type="SUPFAM" id="SSF57850">
    <property type="entry name" value="RING/U-box"/>
    <property type="match status" value="1"/>
</dbReference>
<dbReference type="AlphaFoldDB" id="A0A4T0FUP1"/>
<dbReference type="PRINTS" id="PR00153">
    <property type="entry name" value="CSAPPISMRASE"/>
</dbReference>
<evidence type="ECO:0000259" key="13">
    <source>
        <dbReference type="PROSITE" id="PS50072"/>
    </source>
</evidence>
<dbReference type="Pfam" id="PF00160">
    <property type="entry name" value="Pro_isomerase"/>
    <property type="match status" value="1"/>
</dbReference>
<dbReference type="PROSITE" id="PS51698">
    <property type="entry name" value="U_BOX"/>
    <property type="match status" value="1"/>
</dbReference>
<evidence type="ECO:0000256" key="2">
    <source>
        <dbReference type="ARBA" id="ARBA00000971"/>
    </source>
</evidence>
<comment type="similarity">
    <text evidence="6">Belongs to the cyclophilin-type PPIase family. PPIL2 subfamily.</text>
</comment>
<feature type="compositionally biased region" description="Basic and acidic residues" evidence="12">
    <location>
        <begin position="219"/>
        <end position="236"/>
    </location>
</feature>
<organism evidence="15 16">
    <name type="scientific">Wallemia hederae</name>
    <dbReference type="NCBI Taxonomy" id="1540922"/>
    <lineage>
        <taxon>Eukaryota</taxon>
        <taxon>Fungi</taxon>
        <taxon>Dikarya</taxon>
        <taxon>Basidiomycota</taxon>
        <taxon>Wallemiomycotina</taxon>
        <taxon>Wallemiomycetes</taxon>
        <taxon>Wallemiales</taxon>
        <taxon>Wallemiaceae</taxon>
        <taxon>Wallemia</taxon>
    </lineage>
</organism>
<evidence type="ECO:0008006" key="17">
    <source>
        <dbReference type="Google" id="ProtNLM"/>
    </source>
</evidence>
<comment type="subcellular location">
    <subcellularLocation>
        <location evidence="4">Nucleus</location>
    </subcellularLocation>
</comment>
<evidence type="ECO:0000256" key="8">
    <source>
        <dbReference type="ARBA" id="ARBA00022786"/>
    </source>
</evidence>
<dbReference type="PROSITE" id="PS00170">
    <property type="entry name" value="CSA_PPIASE_1"/>
    <property type="match status" value="1"/>
</dbReference>
<evidence type="ECO:0000256" key="5">
    <source>
        <dbReference type="ARBA" id="ARBA00004906"/>
    </source>
</evidence>
<keyword evidence="7" id="KW-0808">Transferase</keyword>
<gene>
    <name evidence="15" type="ORF">E3P99_01094</name>
</gene>